<reference evidence="2" key="1">
    <citation type="submission" date="2024-05" db="EMBL/GenBank/DDBJ databases">
        <authorList>
            <person name="Kim S."/>
            <person name="Heo J."/>
            <person name="Choi H."/>
            <person name="Choi Y."/>
            <person name="Kwon S.-W."/>
            <person name="Kim Y."/>
        </authorList>
    </citation>
    <scope>NUCLEOTIDE SEQUENCE</scope>
    <source>
        <strain evidence="2">KACC 23699</strain>
    </source>
</reference>
<feature type="transmembrane region" description="Helical" evidence="1">
    <location>
        <begin position="207"/>
        <end position="225"/>
    </location>
</feature>
<proteinExistence type="predicted"/>
<keyword evidence="1" id="KW-0812">Transmembrane</keyword>
<keyword evidence="1" id="KW-0472">Membrane</keyword>
<evidence type="ECO:0000313" key="2">
    <source>
        <dbReference type="EMBL" id="XBO44318.1"/>
    </source>
</evidence>
<accession>A0AAU7JVL6</accession>
<feature type="transmembrane region" description="Helical" evidence="1">
    <location>
        <begin position="53"/>
        <end position="72"/>
    </location>
</feature>
<keyword evidence="1" id="KW-1133">Transmembrane helix</keyword>
<evidence type="ECO:0008006" key="3">
    <source>
        <dbReference type="Google" id="ProtNLM"/>
    </source>
</evidence>
<dbReference type="RefSeq" id="WP_406831806.1">
    <property type="nucleotide sequence ID" value="NZ_CP157483.1"/>
</dbReference>
<dbReference type="EMBL" id="CP157483">
    <property type="protein sequence ID" value="XBO44318.1"/>
    <property type="molecule type" value="Genomic_DNA"/>
</dbReference>
<feature type="transmembrane region" description="Helical" evidence="1">
    <location>
        <begin position="84"/>
        <end position="104"/>
    </location>
</feature>
<gene>
    <name evidence="2" type="ORF">ABEG17_03025</name>
</gene>
<feature type="transmembrane region" description="Helical" evidence="1">
    <location>
        <begin position="175"/>
        <end position="195"/>
    </location>
</feature>
<sequence>MPSRDRDDATSSGVEGLARSISAVPEAFVCLTALATAVGVIAAWAGLRPLASAGTSRAIVLALVLFALVFTSHRLRAGEHPVQSLLPALPALVLVGYGLVVRVLSPGERAEWFLGGDHVRHLLFVADERATGSLDYAVQSYPRGWHTLVATVWAATGAQLDGAGLRSLVDLMSTAVWLLPALLSLVTGSLAVEVARRYGAGRTEWSVAGLGAAAAVLLPSFLANYQALGFENSYVGAIVLAVLAKQVVVVDESRALRAAFVAVAGVVVCAHSWQLLLPTAGVAYLYLAWPVVRRGKARDRLALAVASVLGAAVSLPAMLAVFTVIGIQHATDSGVRAPVPVALLVAGVACASGVAYRRPRDGSLRTLLAIVVLPSVTAVAVAMRVGIPLSDYYPSKLLWHSAVLGLSPLAVVVVRGWAVLGERADSMLARAARGLGGVTGALLLAYALISPAGAFVGAWSSTRGPVTLGAITSPGAGDAQVVWLGAVGDDTIGRVLLDFYRIPDTYRTPQPPLDVAEECELLHAAKRPAVLSNRPGSEVRARYACVPALEVVPVLR</sequence>
<feature type="transmembrane region" description="Helical" evidence="1">
    <location>
        <begin position="399"/>
        <end position="420"/>
    </location>
</feature>
<dbReference type="AlphaFoldDB" id="A0AAU7JVL6"/>
<organism evidence="2">
    <name type="scientific">Pedococcus sp. KACC 23699</name>
    <dbReference type="NCBI Taxonomy" id="3149228"/>
    <lineage>
        <taxon>Bacteria</taxon>
        <taxon>Bacillati</taxon>
        <taxon>Actinomycetota</taxon>
        <taxon>Actinomycetes</taxon>
        <taxon>Micrococcales</taxon>
        <taxon>Intrasporangiaceae</taxon>
        <taxon>Pedococcus</taxon>
    </lineage>
</organism>
<feature type="transmembrane region" description="Helical" evidence="1">
    <location>
        <begin position="337"/>
        <end position="355"/>
    </location>
</feature>
<feature type="transmembrane region" description="Helical" evidence="1">
    <location>
        <begin position="258"/>
        <end position="289"/>
    </location>
</feature>
<name>A0AAU7JVL6_9MICO</name>
<protein>
    <recommendedName>
        <fullName evidence="3">Glycosyltransferase RgtA/B/C/D-like domain-containing protein</fullName>
    </recommendedName>
</protein>
<feature type="transmembrane region" description="Helical" evidence="1">
    <location>
        <begin position="27"/>
        <end position="47"/>
    </location>
</feature>
<evidence type="ECO:0000256" key="1">
    <source>
        <dbReference type="SAM" id="Phobius"/>
    </source>
</evidence>
<feature type="transmembrane region" description="Helical" evidence="1">
    <location>
        <begin position="301"/>
        <end position="325"/>
    </location>
</feature>
<feature type="transmembrane region" description="Helical" evidence="1">
    <location>
        <begin position="441"/>
        <end position="459"/>
    </location>
</feature>
<feature type="transmembrane region" description="Helical" evidence="1">
    <location>
        <begin position="367"/>
        <end position="387"/>
    </location>
</feature>